<proteinExistence type="predicted"/>
<dbReference type="Proteomes" id="UP000256269">
    <property type="component" value="Unassembled WGS sequence"/>
</dbReference>
<evidence type="ECO:0000313" key="3">
    <source>
        <dbReference type="EMBL" id="REH42697.1"/>
    </source>
</evidence>
<evidence type="ECO:0000313" key="4">
    <source>
        <dbReference type="Proteomes" id="UP000256269"/>
    </source>
</evidence>
<comment type="caution">
    <text evidence="3">The sequence shown here is derived from an EMBL/GenBank/DDBJ whole genome shotgun (WGS) entry which is preliminary data.</text>
</comment>
<gene>
    <name evidence="3" type="ORF">BCF44_110194</name>
</gene>
<dbReference type="Pfam" id="PF24623">
    <property type="entry name" value="Phage_zn_bind_8"/>
    <property type="match status" value="1"/>
</dbReference>
<feature type="region of interest" description="Disordered" evidence="1">
    <location>
        <begin position="144"/>
        <end position="181"/>
    </location>
</feature>
<evidence type="ECO:0000259" key="2">
    <source>
        <dbReference type="Pfam" id="PF24623"/>
    </source>
</evidence>
<sequence length="181" mass="19380">MSDSGQLMTRTDVTKLLTLTSSFSRRAMGEVDLLRWQHDLAGYGLTECEAAIYAHAKTNPDGITPTVIIARIKQARRAKEARTLRVVGDPQAERARFAAAGARGISAVYAAMGWEHIPERSAALARQCPLESCGAKPGARCQRIGRNHGGRAQSRDPRTGLHPARLADPIEPAAVEAGASA</sequence>
<reference evidence="3 4" key="1">
    <citation type="submission" date="2018-08" db="EMBL/GenBank/DDBJ databases">
        <title>Genomic Encyclopedia of Archaeal and Bacterial Type Strains, Phase II (KMG-II): from individual species to whole genera.</title>
        <authorList>
            <person name="Goeker M."/>
        </authorList>
    </citation>
    <scope>NUCLEOTIDE SEQUENCE [LARGE SCALE GENOMIC DNA]</scope>
    <source>
        <strain evidence="3 4">DSM 45791</strain>
    </source>
</reference>
<evidence type="ECO:0000256" key="1">
    <source>
        <dbReference type="SAM" id="MobiDB-lite"/>
    </source>
</evidence>
<keyword evidence="4" id="KW-1185">Reference proteome</keyword>
<dbReference type="EMBL" id="QUNO01000010">
    <property type="protein sequence ID" value="REH42697.1"/>
    <property type="molecule type" value="Genomic_DNA"/>
</dbReference>
<dbReference type="OrthoDB" id="3690261at2"/>
<dbReference type="InterPro" id="IPR056911">
    <property type="entry name" value="Phage_Znf_bind_put"/>
</dbReference>
<feature type="domain" description="DNA-binding phage zinc finger" evidence="2">
    <location>
        <begin position="120"/>
        <end position="174"/>
    </location>
</feature>
<dbReference type="AlphaFoldDB" id="A0A3E0HCX8"/>
<organism evidence="3 4">
    <name type="scientific">Kutzneria buriramensis</name>
    <dbReference type="NCBI Taxonomy" id="1045776"/>
    <lineage>
        <taxon>Bacteria</taxon>
        <taxon>Bacillati</taxon>
        <taxon>Actinomycetota</taxon>
        <taxon>Actinomycetes</taxon>
        <taxon>Pseudonocardiales</taxon>
        <taxon>Pseudonocardiaceae</taxon>
        <taxon>Kutzneria</taxon>
    </lineage>
</organism>
<accession>A0A3E0HCX8</accession>
<protein>
    <recommendedName>
        <fullName evidence="2">DNA-binding phage zinc finger domain-containing protein</fullName>
    </recommendedName>
</protein>
<name>A0A3E0HCX8_9PSEU</name>
<dbReference type="RefSeq" id="WP_116177505.1">
    <property type="nucleotide sequence ID" value="NZ_CP144375.1"/>
</dbReference>